<dbReference type="Proteomes" id="UP000006263">
    <property type="component" value="Unassembled WGS sequence"/>
</dbReference>
<name>K6YMQ9_9ALTE</name>
<accession>K6YMQ9</accession>
<comment type="caution">
    <text evidence="1">The sequence shown here is derived from an EMBL/GenBank/DDBJ whole genome shotgun (WGS) entry which is preliminary data.</text>
</comment>
<sequence length="41" mass="4834">MQLPQFASRSLLIQYLAFFEKGREPRTRTSQNISRELGSYI</sequence>
<evidence type="ECO:0000313" key="2">
    <source>
        <dbReference type="Proteomes" id="UP000006263"/>
    </source>
</evidence>
<gene>
    <name evidence="1" type="ORF">GMES_2991</name>
</gene>
<dbReference type="EMBL" id="BAEP01000059">
    <property type="protein sequence ID" value="GAC25281.1"/>
    <property type="molecule type" value="Genomic_DNA"/>
</dbReference>
<organism evidence="1 2">
    <name type="scientific">Paraglaciecola mesophila KMM 241</name>
    <dbReference type="NCBI Taxonomy" id="1128912"/>
    <lineage>
        <taxon>Bacteria</taxon>
        <taxon>Pseudomonadati</taxon>
        <taxon>Pseudomonadota</taxon>
        <taxon>Gammaproteobacteria</taxon>
        <taxon>Alteromonadales</taxon>
        <taxon>Alteromonadaceae</taxon>
        <taxon>Paraglaciecola</taxon>
    </lineage>
</organism>
<dbReference type="AlphaFoldDB" id="K6YMQ9"/>
<evidence type="ECO:0000313" key="1">
    <source>
        <dbReference type="EMBL" id="GAC25281.1"/>
    </source>
</evidence>
<protein>
    <submittedName>
        <fullName evidence="1">Uncharacterized protein</fullName>
    </submittedName>
</protein>
<reference evidence="1 2" key="1">
    <citation type="journal article" date="2017" name="Antonie Van Leeuwenhoek">
        <title>Rhizobium rhizosphaerae sp. nov., a novel species isolated from rice rhizosphere.</title>
        <authorList>
            <person name="Zhao J.J."/>
            <person name="Zhang J."/>
            <person name="Zhang R.J."/>
            <person name="Zhang C.W."/>
            <person name="Yin H.Q."/>
            <person name="Zhang X.X."/>
        </authorList>
    </citation>
    <scope>NUCLEOTIDE SEQUENCE [LARGE SCALE GENOMIC DNA]</scope>
    <source>
        <strain evidence="1 2">KMM 241</strain>
    </source>
</reference>
<proteinExistence type="predicted"/>